<comment type="caution">
    <text evidence="2">The sequence shown here is derived from an EMBL/GenBank/DDBJ whole genome shotgun (WGS) entry which is preliminary data.</text>
</comment>
<accession>A0A8J1U955</accession>
<evidence type="ECO:0000313" key="2">
    <source>
        <dbReference type="EMBL" id="CAH1794771.1"/>
    </source>
</evidence>
<feature type="region of interest" description="Disordered" evidence="1">
    <location>
        <begin position="123"/>
        <end position="145"/>
    </location>
</feature>
<reference evidence="2" key="1">
    <citation type="submission" date="2022-03" db="EMBL/GenBank/DDBJ databases">
        <authorList>
            <person name="Martin C."/>
        </authorList>
    </citation>
    <scope>NUCLEOTIDE SEQUENCE</scope>
</reference>
<protein>
    <submittedName>
        <fullName evidence="2">Uncharacterized protein</fullName>
    </submittedName>
</protein>
<feature type="compositionally biased region" description="Low complexity" evidence="1">
    <location>
        <begin position="131"/>
        <end position="145"/>
    </location>
</feature>
<dbReference type="EMBL" id="CAIIXF020000009">
    <property type="protein sequence ID" value="CAH1794771.1"/>
    <property type="molecule type" value="Genomic_DNA"/>
</dbReference>
<dbReference type="AlphaFoldDB" id="A0A8J1U955"/>
<name>A0A8J1U955_OWEFU</name>
<proteinExistence type="predicted"/>
<sequence>MCWEFYHYTTLEGLEAIRRSKRIKKTEVMDARDALLGRGVYFTTLRYHRFSKDTIIYNNWAVRTGCYEKIKCVVKVMIERYQKELKPSNCDRDIWIFQHDDVDLNKFKHEFITLDDSDFGSRTDIPNHNKTSNSSTSSDSGCVIL</sequence>
<dbReference type="Proteomes" id="UP000749559">
    <property type="component" value="Unassembled WGS sequence"/>
</dbReference>
<keyword evidence="3" id="KW-1185">Reference proteome</keyword>
<dbReference type="OrthoDB" id="10067015at2759"/>
<organism evidence="2 3">
    <name type="scientific">Owenia fusiformis</name>
    <name type="common">Polychaete worm</name>
    <dbReference type="NCBI Taxonomy" id="6347"/>
    <lineage>
        <taxon>Eukaryota</taxon>
        <taxon>Metazoa</taxon>
        <taxon>Spiralia</taxon>
        <taxon>Lophotrochozoa</taxon>
        <taxon>Annelida</taxon>
        <taxon>Polychaeta</taxon>
        <taxon>Sedentaria</taxon>
        <taxon>Canalipalpata</taxon>
        <taxon>Sabellida</taxon>
        <taxon>Oweniida</taxon>
        <taxon>Oweniidae</taxon>
        <taxon>Owenia</taxon>
    </lineage>
</organism>
<evidence type="ECO:0000256" key="1">
    <source>
        <dbReference type="SAM" id="MobiDB-lite"/>
    </source>
</evidence>
<evidence type="ECO:0000313" key="3">
    <source>
        <dbReference type="Proteomes" id="UP000749559"/>
    </source>
</evidence>
<gene>
    <name evidence="2" type="ORF">OFUS_LOCUS19414</name>
</gene>